<dbReference type="Proteomes" id="UP000794436">
    <property type="component" value="Unassembled WGS sequence"/>
</dbReference>
<reference evidence="1" key="1">
    <citation type="submission" date="2019-03" db="EMBL/GenBank/DDBJ databases">
        <title>Long read genome sequence of the mycoparasitic Pythium oligandrum ATCC 38472 isolated from sugarbeet rhizosphere.</title>
        <authorList>
            <person name="Gaulin E."/>
        </authorList>
    </citation>
    <scope>NUCLEOTIDE SEQUENCE</scope>
    <source>
        <strain evidence="1">ATCC 38472_TT</strain>
    </source>
</reference>
<evidence type="ECO:0000313" key="2">
    <source>
        <dbReference type="Proteomes" id="UP000794436"/>
    </source>
</evidence>
<protein>
    <submittedName>
        <fullName evidence="1">Uncharacterized protein</fullName>
    </submittedName>
</protein>
<evidence type="ECO:0000313" key="1">
    <source>
        <dbReference type="EMBL" id="TMW57562.1"/>
    </source>
</evidence>
<organism evidence="1 2">
    <name type="scientific">Pythium oligandrum</name>
    <name type="common">Mycoparasitic fungus</name>
    <dbReference type="NCBI Taxonomy" id="41045"/>
    <lineage>
        <taxon>Eukaryota</taxon>
        <taxon>Sar</taxon>
        <taxon>Stramenopiles</taxon>
        <taxon>Oomycota</taxon>
        <taxon>Peronosporomycetes</taxon>
        <taxon>Pythiales</taxon>
        <taxon>Pythiaceae</taxon>
        <taxon>Pythium</taxon>
    </lineage>
</organism>
<keyword evidence="2" id="KW-1185">Reference proteome</keyword>
<dbReference type="EMBL" id="SPLM01000144">
    <property type="protein sequence ID" value="TMW57562.1"/>
    <property type="molecule type" value="Genomic_DNA"/>
</dbReference>
<comment type="caution">
    <text evidence="1">The sequence shown here is derived from an EMBL/GenBank/DDBJ whole genome shotgun (WGS) entry which is preliminary data.</text>
</comment>
<name>A0A8K1C6Q3_PYTOL</name>
<sequence length="95" mass="11274">MLFGLGIIVVRLIVNVGIRHYRGILLRDLEVFWRTYHRNSVEVFMNDPLRAKELVRSQTLMSYRFGNSVFIRPFVYLEQNYYISTPPSTALPDHR</sequence>
<dbReference type="AlphaFoldDB" id="A0A8K1C6Q3"/>
<accession>A0A8K1C6Q3</accession>
<proteinExistence type="predicted"/>
<gene>
    <name evidence="1" type="ORF">Poli38472_003487</name>
</gene>